<dbReference type="PANTHER" id="PTHR37292">
    <property type="entry name" value="VNG6097C"/>
    <property type="match status" value="1"/>
</dbReference>
<sequence>MYAQKHSLNQHLIETLLSWVKSGEIAIPEIQRPFVWDCSKVRDLMDSLYQGFPVGYIIAWRNPTVKLKDGSLAEGEKVLIDGQQRVTALTAAIAGQQVINQDY</sequence>
<dbReference type="EMBL" id="LJRI01001595">
    <property type="protein sequence ID" value="KPY56751.1"/>
    <property type="molecule type" value="Genomic_DNA"/>
</dbReference>
<dbReference type="AlphaFoldDB" id="A0A0Q0F006"/>
<dbReference type="PATRIC" id="fig|264459.3.peg.6492"/>
<dbReference type="Proteomes" id="UP000050384">
    <property type="component" value="Unassembled WGS sequence"/>
</dbReference>
<accession>A0A0Q0F006</accession>
<dbReference type="PANTHER" id="PTHR37292:SF2">
    <property type="entry name" value="DUF262 DOMAIN-CONTAINING PROTEIN"/>
    <property type="match status" value="1"/>
</dbReference>
<feature type="domain" description="GmrSD restriction endonucleases N-terminal" evidence="1">
    <location>
        <begin position="13"/>
        <end position="95"/>
    </location>
</feature>
<dbReference type="RefSeq" id="WP_057428774.1">
    <property type="nucleotide sequence ID" value="NZ_LJRI01001595.1"/>
</dbReference>
<evidence type="ECO:0000313" key="3">
    <source>
        <dbReference type="Proteomes" id="UP000050384"/>
    </source>
</evidence>
<gene>
    <name evidence="2" type="ORF">ALO94_04144</name>
</gene>
<evidence type="ECO:0000313" key="2">
    <source>
        <dbReference type="EMBL" id="KPY56751.1"/>
    </source>
</evidence>
<name>A0A0Q0F006_PSESX</name>
<dbReference type="InterPro" id="IPR004919">
    <property type="entry name" value="GmrSD_N"/>
</dbReference>
<dbReference type="Pfam" id="PF03235">
    <property type="entry name" value="GmrSD_N"/>
    <property type="match status" value="1"/>
</dbReference>
<organism evidence="2 3">
    <name type="scientific">Pseudomonas syringae pv. spinaceae</name>
    <dbReference type="NCBI Taxonomy" id="264459"/>
    <lineage>
        <taxon>Bacteria</taxon>
        <taxon>Pseudomonadati</taxon>
        <taxon>Pseudomonadota</taxon>
        <taxon>Gammaproteobacteria</taxon>
        <taxon>Pseudomonadales</taxon>
        <taxon>Pseudomonadaceae</taxon>
        <taxon>Pseudomonas</taxon>
        <taxon>Pseudomonas syringae</taxon>
    </lineage>
</organism>
<evidence type="ECO:0000259" key="1">
    <source>
        <dbReference type="Pfam" id="PF03235"/>
    </source>
</evidence>
<reference evidence="2 3" key="1">
    <citation type="submission" date="2015-09" db="EMBL/GenBank/DDBJ databases">
        <title>Genome announcement of multiple Pseudomonas syringae strains.</title>
        <authorList>
            <person name="Thakur S."/>
            <person name="Wang P.W."/>
            <person name="Gong Y."/>
            <person name="Weir B.S."/>
            <person name="Guttman D.S."/>
        </authorList>
    </citation>
    <scope>NUCLEOTIDE SEQUENCE [LARGE SCALE GENOMIC DNA]</scope>
    <source>
        <strain evidence="2 3">ICMP16929</strain>
    </source>
</reference>
<comment type="caution">
    <text evidence="2">The sequence shown here is derived from an EMBL/GenBank/DDBJ whole genome shotgun (WGS) entry which is preliminary data.</text>
</comment>
<proteinExistence type="predicted"/>
<protein>
    <recommendedName>
        <fullName evidence="1">GmrSD restriction endonucleases N-terminal domain-containing protein</fullName>
    </recommendedName>
</protein>